<evidence type="ECO:0000256" key="1">
    <source>
        <dbReference type="ARBA" id="ARBA00022801"/>
    </source>
</evidence>
<organism evidence="3 4">
    <name type="scientific">Clostridium tetanomorphum</name>
    <dbReference type="NCBI Taxonomy" id="1553"/>
    <lineage>
        <taxon>Bacteria</taxon>
        <taxon>Bacillati</taxon>
        <taxon>Bacillota</taxon>
        <taxon>Clostridia</taxon>
        <taxon>Eubacteriales</taxon>
        <taxon>Clostridiaceae</taxon>
        <taxon>Clostridium</taxon>
    </lineage>
</organism>
<keyword evidence="1" id="KW-0378">Hydrolase</keyword>
<evidence type="ECO:0000313" key="4">
    <source>
        <dbReference type="Proteomes" id="UP000563151"/>
    </source>
</evidence>
<proteinExistence type="predicted"/>
<dbReference type="InterPro" id="IPR012338">
    <property type="entry name" value="Beta-lactam/transpept-like"/>
</dbReference>
<keyword evidence="4" id="KW-1185">Reference proteome</keyword>
<comment type="caution">
    <text evidence="3">The sequence shown here is derived from an EMBL/GenBank/DDBJ whole genome shotgun (WGS) entry which is preliminary data.</text>
</comment>
<dbReference type="RefSeq" id="WP_035145489.1">
    <property type="nucleotide sequence ID" value="NZ_JAAZWO010000013.1"/>
</dbReference>
<dbReference type="Proteomes" id="UP000563151">
    <property type="component" value="Unassembled WGS sequence"/>
</dbReference>
<dbReference type="GO" id="GO:0016787">
    <property type="term" value="F:hydrolase activity"/>
    <property type="evidence" value="ECO:0007669"/>
    <property type="project" value="UniProtKB-KW"/>
</dbReference>
<dbReference type="PANTHER" id="PTHR43283:SF11">
    <property type="entry name" value="BETA-LACTAMASE-RELATED DOMAIN-CONTAINING PROTEIN"/>
    <property type="match status" value="1"/>
</dbReference>
<dbReference type="InterPro" id="IPR050789">
    <property type="entry name" value="Diverse_Enzym_Activities"/>
</dbReference>
<feature type="domain" description="Beta-lactamase-related" evidence="2">
    <location>
        <begin position="12"/>
        <end position="330"/>
    </location>
</feature>
<sequence length="355" mass="40364">MKNLFDKVIQLVNRAIDEEIFPGAVTLIGDKDKIIFKKAFGYRQLYPQKELMNENTLFDLASLTKVVATTPLIMLLIESGEISIYDEVGYYLPEFKAYESLRIINLLTHTSGFKDFFPLYKFCKDLQGALEFISKSELQCEIGKKVIYSDNNFIILRSIIDKILGESFQYNCYKHIFKPLNMDNTYFNPKYKNNIAATEMDIKAGTYLKGIVHDENAKFFDGISGHAGLFSTVFDLSKYCSSYLIQSNEDRKILSENSIKCVIHNYTKDLGESRGLGFCIKSHGENSSGGELISEGSFGHTGFTGTSIWIDRALGIYIILLTNRIHPSRNNIKIIRFRRVFHNAVIGSLSKEGFN</sequence>
<gene>
    <name evidence="3" type="ORF">HGG79_11490</name>
</gene>
<name>A0A923E899_CLOTT</name>
<dbReference type="PANTHER" id="PTHR43283">
    <property type="entry name" value="BETA-LACTAMASE-RELATED"/>
    <property type="match status" value="1"/>
</dbReference>
<accession>A0A923E899</accession>
<reference evidence="3 4" key="1">
    <citation type="submission" date="2020-04" db="EMBL/GenBank/DDBJ databases">
        <title>Genomic insights into acetone-butanol-ethanol (ABE) fermentation by sequencing solventogenic clostridia strains.</title>
        <authorList>
            <person name="Brown S."/>
        </authorList>
    </citation>
    <scope>NUCLEOTIDE SEQUENCE [LARGE SCALE GENOMIC DNA]</scope>
    <source>
        <strain evidence="3 4">DJ011</strain>
    </source>
</reference>
<dbReference type="EMBL" id="JAAZWO010000013">
    <property type="protein sequence ID" value="MBC2398387.1"/>
    <property type="molecule type" value="Genomic_DNA"/>
</dbReference>
<dbReference type="Gene3D" id="3.40.710.10">
    <property type="entry name" value="DD-peptidase/beta-lactamase superfamily"/>
    <property type="match status" value="1"/>
</dbReference>
<evidence type="ECO:0000259" key="2">
    <source>
        <dbReference type="Pfam" id="PF00144"/>
    </source>
</evidence>
<dbReference type="Pfam" id="PF00144">
    <property type="entry name" value="Beta-lactamase"/>
    <property type="match status" value="1"/>
</dbReference>
<dbReference type="InterPro" id="IPR001466">
    <property type="entry name" value="Beta-lactam-related"/>
</dbReference>
<dbReference type="AlphaFoldDB" id="A0A923E899"/>
<dbReference type="SUPFAM" id="SSF56601">
    <property type="entry name" value="beta-lactamase/transpeptidase-like"/>
    <property type="match status" value="1"/>
</dbReference>
<protein>
    <submittedName>
        <fullName evidence="3">Beta-lactamase family protein</fullName>
    </submittedName>
</protein>
<evidence type="ECO:0000313" key="3">
    <source>
        <dbReference type="EMBL" id="MBC2398387.1"/>
    </source>
</evidence>